<reference evidence="2 3" key="1">
    <citation type="submission" date="2018-03" db="EMBL/GenBank/DDBJ databases">
        <authorList>
            <person name="Keele B.F."/>
        </authorList>
    </citation>
    <scope>NUCLEOTIDE SEQUENCE [LARGE SCALE GENOMIC DNA]</scope>
    <source>
        <strain evidence="2 3">AU19729</strain>
    </source>
</reference>
<feature type="region of interest" description="Disordered" evidence="1">
    <location>
        <begin position="27"/>
        <end position="64"/>
    </location>
</feature>
<name>A0A2S9MYU5_9BURK</name>
<protein>
    <submittedName>
        <fullName evidence="2">Uncharacterized protein</fullName>
    </submittedName>
</protein>
<comment type="caution">
    <text evidence="2">The sequence shown here is derived from an EMBL/GenBank/DDBJ whole genome shotgun (WGS) entry which is preliminary data.</text>
</comment>
<feature type="compositionally biased region" description="Basic residues" evidence="1">
    <location>
        <begin position="52"/>
        <end position="64"/>
    </location>
</feature>
<evidence type="ECO:0000313" key="2">
    <source>
        <dbReference type="EMBL" id="PRF64953.1"/>
    </source>
</evidence>
<evidence type="ECO:0000256" key="1">
    <source>
        <dbReference type="SAM" id="MobiDB-lite"/>
    </source>
</evidence>
<dbReference type="AlphaFoldDB" id="A0A2S9MYU5"/>
<sequence length="64" mass="7571">MPRARLTDARRLRRRAPAYGARTYYLPDTNHGHCPPRGARRRLRTGGERTRPRATRGRQSRFRL</sequence>
<accession>A0A2S9MYU5</accession>
<dbReference type="Proteomes" id="UP000238982">
    <property type="component" value="Unassembled WGS sequence"/>
</dbReference>
<dbReference type="EMBL" id="PVGH01000025">
    <property type="protein sequence ID" value="PRF64953.1"/>
    <property type="molecule type" value="Genomic_DNA"/>
</dbReference>
<evidence type="ECO:0000313" key="3">
    <source>
        <dbReference type="Proteomes" id="UP000238982"/>
    </source>
</evidence>
<proteinExistence type="predicted"/>
<gene>
    <name evidence="2" type="ORF">C6Q15_04580</name>
</gene>
<organism evidence="2 3">
    <name type="scientific">Burkholderia multivorans</name>
    <dbReference type="NCBI Taxonomy" id="87883"/>
    <lineage>
        <taxon>Bacteria</taxon>
        <taxon>Pseudomonadati</taxon>
        <taxon>Pseudomonadota</taxon>
        <taxon>Betaproteobacteria</taxon>
        <taxon>Burkholderiales</taxon>
        <taxon>Burkholderiaceae</taxon>
        <taxon>Burkholderia</taxon>
        <taxon>Burkholderia cepacia complex</taxon>
    </lineage>
</organism>